<feature type="transmembrane region" description="Helical" evidence="6">
    <location>
        <begin position="41"/>
        <end position="65"/>
    </location>
</feature>
<evidence type="ECO:0000313" key="8">
    <source>
        <dbReference type="Proteomes" id="UP000244335"/>
    </source>
</evidence>
<dbReference type="PIRSF" id="PIRSF006324">
    <property type="entry name" value="LeuE"/>
    <property type="match status" value="1"/>
</dbReference>
<dbReference type="PANTHER" id="PTHR30086">
    <property type="entry name" value="ARGININE EXPORTER PROTEIN ARGO"/>
    <property type="match status" value="1"/>
</dbReference>
<dbReference type="Proteomes" id="UP000244335">
    <property type="component" value="Unassembled WGS sequence"/>
</dbReference>
<protein>
    <submittedName>
        <fullName evidence="7">Amino acid transporter</fullName>
    </submittedName>
</protein>
<organism evidence="7 8">
    <name type="scientific">Rhizobium rhizogenes</name>
    <name type="common">Agrobacterium rhizogenes</name>
    <dbReference type="NCBI Taxonomy" id="359"/>
    <lineage>
        <taxon>Bacteria</taxon>
        <taxon>Pseudomonadati</taxon>
        <taxon>Pseudomonadota</taxon>
        <taxon>Alphaproteobacteria</taxon>
        <taxon>Hyphomicrobiales</taxon>
        <taxon>Rhizobiaceae</taxon>
        <taxon>Rhizobium/Agrobacterium group</taxon>
        <taxon>Rhizobium</taxon>
    </lineage>
</organism>
<evidence type="ECO:0000256" key="4">
    <source>
        <dbReference type="ARBA" id="ARBA00022989"/>
    </source>
</evidence>
<keyword evidence="2" id="KW-1003">Cell membrane</keyword>
<proteinExistence type="predicted"/>
<comment type="caution">
    <text evidence="7">The sequence shown here is derived from an EMBL/GenBank/DDBJ whole genome shotgun (WGS) entry which is preliminary data.</text>
</comment>
<reference evidence="7 8" key="1">
    <citation type="submission" date="2018-04" db="EMBL/GenBank/DDBJ databases">
        <authorList>
            <person name="Hagen T."/>
        </authorList>
    </citation>
    <scope>NUCLEOTIDE SEQUENCE [LARGE SCALE GENOMIC DNA]</scope>
    <source>
        <strain evidence="7 8">TPD7009</strain>
    </source>
</reference>
<evidence type="ECO:0000256" key="3">
    <source>
        <dbReference type="ARBA" id="ARBA00022692"/>
    </source>
</evidence>
<feature type="transmembrane region" description="Helical" evidence="6">
    <location>
        <begin position="71"/>
        <end position="93"/>
    </location>
</feature>
<dbReference type="EMBL" id="QDFR01000007">
    <property type="protein sequence ID" value="PVE51354.1"/>
    <property type="molecule type" value="Genomic_DNA"/>
</dbReference>
<accession>A0AA92C0Q6</accession>
<dbReference type="GO" id="GO:0005886">
    <property type="term" value="C:plasma membrane"/>
    <property type="evidence" value="ECO:0007669"/>
    <property type="project" value="UniProtKB-SubCell"/>
</dbReference>
<dbReference type="RefSeq" id="WP_116492511.1">
    <property type="nucleotide sequence ID" value="NZ_QDFR01000007.1"/>
</dbReference>
<comment type="subcellular location">
    <subcellularLocation>
        <location evidence="1">Cell membrane</location>
        <topology evidence="1">Multi-pass membrane protein</topology>
    </subcellularLocation>
</comment>
<feature type="transmembrane region" description="Helical" evidence="6">
    <location>
        <begin position="148"/>
        <end position="178"/>
    </location>
</feature>
<keyword evidence="4 6" id="KW-1133">Transmembrane helix</keyword>
<keyword evidence="3 6" id="KW-0812">Transmembrane</keyword>
<dbReference type="InterPro" id="IPR001123">
    <property type="entry name" value="LeuE-type"/>
</dbReference>
<dbReference type="Pfam" id="PF01810">
    <property type="entry name" value="LysE"/>
    <property type="match status" value="1"/>
</dbReference>
<evidence type="ECO:0000256" key="5">
    <source>
        <dbReference type="ARBA" id="ARBA00023136"/>
    </source>
</evidence>
<dbReference type="PANTHER" id="PTHR30086:SF20">
    <property type="entry name" value="ARGININE EXPORTER PROTEIN ARGO-RELATED"/>
    <property type="match status" value="1"/>
</dbReference>
<gene>
    <name evidence="7" type="ORF">DC430_18075</name>
</gene>
<name>A0AA92C0Q6_RHIRH</name>
<dbReference type="GO" id="GO:0015171">
    <property type="term" value="F:amino acid transmembrane transporter activity"/>
    <property type="evidence" value="ECO:0007669"/>
    <property type="project" value="TreeGrafter"/>
</dbReference>
<sequence length="211" mass="22535">MASYELLAAFLVTTVLFAYVPGPAMLYTIAQTMARGRAAGLMAVLGIHLGCYVHIIAAAAGLSVLFQAVPWLYLAVKFGGACYLIWLGFSMLRARLNDEATGSVTISQKSAKRAFIDSIVVEVLNPKTALFFLAFLPQFVDPAAVFPIWLQFLILGVAVNIIFTSADFVVVLVAGLSAGRLKRSALAQTVAQRGAGAILMGLGLHLAWQRS</sequence>
<dbReference type="AlphaFoldDB" id="A0AA92C0Q6"/>
<feature type="transmembrane region" description="Helical" evidence="6">
    <location>
        <begin position="6"/>
        <end position="29"/>
    </location>
</feature>
<feature type="transmembrane region" description="Helical" evidence="6">
    <location>
        <begin position="190"/>
        <end position="208"/>
    </location>
</feature>
<evidence type="ECO:0000256" key="6">
    <source>
        <dbReference type="SAM" id="Phobius"/>
    </source>
</evidence>
<evidence type="ECO:0000313" key="7">
    <source>
        <dbReference type="EMBL" id="PVE51354.1"/>
    </source>
</evidence>
<keyword evidence="5 6" id="KW-0472">Membrane</keyword>
<evidence type="ECO:0000256" key="1">
    <source>
        <dbReference type="ARBA" id="ARBA00004651"/>
    </source>
</evidence>
<evidence type="ECO:0000256" key="2">
    <source>
        <dbReference type="ARBA" id="ARBA00022475"/>
    </source>
</evidence>